<dbReference type="Proteomes" id="UP000887565">
    <property type="component" value="Unplaced"/>
</dbReference>
<protein>
    <submittedName>
        <fullName evidence="2">Uncharacterized protein</fullName>
    </submittedName>
</protein>
<name>A0A915K1Y3_ROMCU</name>
<dbReference type="AlphaFoldDB" id="A0A915K1Y3"/>
<accession>A0A915K1Y3</accession>
<sequence>MALGVTFAVFEERDAVFCDTLFASFFDQFLIHKQISNEMSIENFERHQSLLKKVSNELTGDSHERVLYALKFDYYDRENMHKMLLLINWIKRPMEGKLEQSNKIGAKKTKEDKNHENSTWKKDIQYKRMGFIMQIPRRRPLEYLASHTFARFH</sequence>
<evidence type="ECO:0000313" key="1">
    <source>
        <dbReference type="Proteomes" id="UP000887565"/>
    </source>
</evidence>
<reference evidence="2" key="1">
    <citation type="submission" date="2022-11" db="UniProtKB">
        <authorList>
            <consortium name="WormBaseParasite"/>
        </authorList>
    </citation>
    <scope>IDENTIFICATION</scope>
</reference>
<dbReference type="WBParaSite" id="nRc.2.0.1.t32689-RA">
    <property type="protein sequence ID" value="nRc.2.0.1.t32689-RA"/>
    <property type="gene ID" value="nRc.2.0.1.g32689"/>
</dbReference>
<proteinExistence type="predicted"/>
<evidence type="ECO:0000313" key="2">
    <source>
        <dbReference type="WBParaSite" id="nRc.2.0.1.t32689-RA"/>
    </source>
</evidence>
<keyword evidence="1" id="KW-1185">Reference proteome</keyword>
<organism evidence="1 2">
    <name type="scientific">Romanomermis culicivorax</name>
    <name type="common">Nematode worm</name>
    <dbReference type="NCBI Taxonomy" id="13658"/>
    <lineage>
        <taxon>Eukaryota</taxon>
        <taxon>Metazoa</taxon>
        <taxon>Ecdysozoa</taxon>
        <taxon>Nematoda</taxon>
        <taxon>Enoplea</taxon>
        <taxon>Dorylaimia</taxon>
        <taxon>Mermithida</taxon>
        <taxon>Mermithoidea</taxon>
        <taxon>Mermithidae</taxon>
        <taxon>Romanomermis</taxon>
    </lineage>
</organism>